<feature type="domain" description="GmrSD restriction endonucleases C-terminal" evidence="2">
    <location>
        <begin position="407"/>
        <end position="537"/>
    </location>
</feature>
<protein>
    <submittedName>
        <fullName evidence="3">Uncharacterized protein</fullName>
    </submittedName>
</protein>
<evidence type="ECO:0000313" key="4">
    <source>
        <dbReference type="Proteomes" id="UP000030300"/>
    </source>
</evidence>
<name>A0A0J9YH48_NOCSI</name>
<evidence type="ECO:0000259" key="2">
    <source>
        <dbReference type="Pfam" id="PF07510"/>
    </source>
</evidence>
<evidence type="ECO:0000313" key="3">
    <source>
        <dbReference type="EMBL" id="AIY16702.1"/>
    </source>
</evidence>
<dbReference type="Proteomes" id="UP000030300">
    <property type="component" value="Chromosome"/>
</dbReference>
<sequence>MAETTEFNHDQLGRVLTEHLVAVPRFQRSYAWDRTNVEEYISDLDAARKKKVSYFMGTLVFAQPSDGSDRRQIVDGQQRLATTAVMFIAIRDMLAQYGKRETSDQTEQRYLRRYVLSEESEVVTLTLSPKDQDSYDALLEERHEDLDEKDRLRICYEVCRDYLRETAPTGKQYRRLIEVADHLEKSVQVLVAVATDLPEAYVIFETLNDRGADLTTADLLKNYLFSQARGTEFAYVENAWTVLEERLGKPEDLVKFVRYDYVSRNGPVTTRKLYRAIQQWLADSKIGVKKYLQELKESSSVYQALRDTDDAFWNTVNVDVKDAILAYRRFGFESSMPVLLAAFRTWGKPKGARLFVKLARWSVRAQFVGRIGASLSEDAFGAASAAISNGSAVNQPDVRRLIKKLIPTDGEFKAAFAATTDPPTARAKYLLAMLERAQDDADGLPSRALEWSSVGVTIEHVMPKSAHGNDDEKRALIGQLGNLALLEKRINKDMGSKSFATKSHLYSGSDFHLTQALANESEWTAKQIQARTARFAELACIAWPAT</sequence>
<dbReference type="GeneID" id="96608840"/>
<dbReference type="InterPro" id="IPR004919">
    <property type="entry name" value="GmrSD_N"/>
</dbReference>
<dbReference type="PANTHER" id="PTHR35149:SF2">
    <property type="entry name" value="DUF262 DOMAIN-CONTAINING PROTEIN"/>
    <property type="match status" value="1"/>
</dbReference>
<accession>A0A0J9YH48</accession>
<keyword evidence="4" id="KW-1185">Reference proteome</keyword>
<dbReference type="RefSeq" id="WP_038677574.1">
    <property type="nucleotide sequence ID" value="NZ_BJMC01000017.1"/>
</dbReference>
<organism evidence="3 4">
    <name type="scientific">Nocardioides simplex</name>
    <name type="common">Arthrobacter simplex</name>
    <dbReference type="NCBI Taxonomy" id="2045"/>
    <lineage>
        <taxon>Bacteria</taxon>
        <taxon>Bacillati</taxon>
        <taxon>Actinomycetota</taxon>
        <taxon>Actinomycetes</taxon>
        <taxon>Propionibacteriales</taxon>
        <taxon>Nocardioidaceae</taxon>
        <taxon>Pimelobacter</taxon>
    </lineage>
</organism>
<dbReference type="PANTHER" id="PTHR35149">
    <property type="entry name" value="SLL5132 PROTEIN"/>
    <property type="match status" value="1"/>
</dbReference>
<dbReference type="Pfam" id="PF03235">
    <property type="entry name" value="GmrSD_N"/>
    <property type="match status" value="1"/>
</dbReference>
<evidence type="ECO:0000259" key="1">
    <source>
        <dbReference type="Pfam" id="PF03235"/>
    </source>
</evidence>
<dbReference type="Pfam" id="PF07510">
    <property type="entry name" value="GmrSD_C"/>
    <property type="match status" value="1"/>
</dbReference>
<proteinExistence type="predicted"/>
<dbReference type="AlphaFoldDB" id="A0A0J9YH48"/>
<dbReference type="eggNOG" id="COG1479">
    <property type="taxonomic scope" value="Bacteria"/>
</dbReference>
<dbReference type="InterPro" id="IPR011089">
    <property type="entry name" value="GmrSD_C"/>
</dbReference>
<dbReference type="EMBL" id="CP009896">
    <property type="protein sequence ID" value="AIY16702.1"/>
    <property type="molecule type" value="Genomic_DNA"/>
</dbReference>
<dbReference type="KEGG" id="psim:KR76_07845"/>
<reference evidence="3 4" key="1">
    <citation type="journal article" date="2015" name="Genome Announc.">
        <title>Complete Genome Sequence of Steroid-Transforming Nocardioides simplex VKM Ac-2033D.</title>
        <authorList>
            <person name="Shtratnikova V.Y."/>
            <person name="Schelkunov M.I."/>
            <person name="Pekov Y.A."/>
            <person name="Fokina V.V."/>
            <person name="Logacheva M.D."/>
            <person name="Sokolov S.L."/>
            <person name="Bragin E.Y."/>
            <person name="Ashapkin V.V."/>
            <person name="Donova M.V."/>
        </authorList>
    </citation>
    <scope>NUCLEOTIDE SEQUENCE [LARGE SCALE GENOMIC DNA]</scope>
    <source>
        <strain evidence="3 4">VKM Ac-2033D</strain>
    </source>
</reference>
<dbReference type="OrthoDB" id="9798761at2"/>
<feature type="domain" description="GmrSD restriction endonucleases N-terminal" evidence="1">
    <location>
        <begin position="21"/>
        <end position="225"/>
    </location>
</feature>
<gene>
    <name evidence="3" type="ORF">KR76_07845</name>
</gene>
<dbReference type="STRING" id="2045.KR76_07845"/>